<evidence type="ECO:0000256" key="5">
    <source>
        <dbReference type="HAMAP-Rule" id="MF_00902"/>
    </source>
</evidence>
<dbReference type="Proteomes" id="UP000198943">
    <property type="component" value="Unassembled WGS sequence"/>
</dbReference>
<dbReference type="Pfam" id="PF00902">
    <property type="entry name" value="TatC"/>
    <property type="match status" value="1"/>
</dbReference>
<evidence type="ECO:0000256" key="2">
    <source>
        <dbReference type="ARBA" id="ARBA00022692"/>
    </source>
</evidence>
<dbReference type="OrthoDB" id="9777044at2"/>
<reference evidence="8" key="1">
    <citation type="submission" date="2016-10" db="EMBL/GenBank/DDBJ databases">
        <authorList>
            <person name="Varghese N."/>
            <person name="Submissions S."/>
        </authorList>
    </citation>
    <scope>NUCLEOTIDE SEQUENCE [LARGE SCALE GENOMIC DNA]</scope>
    <source>
        <strain evidence="8">DSM 11005</strain>
    </source>
</reference>
<evidence type="ECO:0000313" key="7">
    <source>
        <dbReference type="EMBL" id="SDC46565.1"/>
    </source>
</evidence>
<evidence type="ECO:0000256" key="6">
    <source>
        <dbReference type="SAM" id="MobiDB-lite"/>
    </source>
</evidence>
<dbReference type="NCBIfam" id="TIGR00945">
    <property type="entry name" value="tatC"/>
    <property type="match status" value="1"/>
</dbReference>
<dbReference type="GO" id="GO:0033281">
    <property type="term" value="C:TAT protein transport complex"/>
    <property type="evidence" value="ECO:0007669"/>
    <property type="project" value="UniProtKB-UniRule"/>
</dbReference>
<evidence type="ECO:0000256" key="4">
    <source>
        <dbReference type="ARBA" id="ARBA00023136"/>
    </source>
</evidence>
<feature type="compositionally biased region" description="Basic and acidic residues" evidence="6">
    <location>
        <begin position="1"/>
        <end position="51"/>
    </location>
</feature>
<dbReference type="RefSeq" id="WP_093730355.1">
    <property type="nucleotide sequence ID" value="NZ_FMYW01000008.1"/>
</dbReference>
<dbReference type="GO" id="GO:0043953">
    <property type="term" value="P:protein transport by the Tat complex"/>
    <property type="evidence" value="ECO:0007669"/>
    <property type="project" value="UniProtKB-UniRule"/>
</dbReference>
<sequence length="292" mass="32688">MQCKEETAEMETQRKNVHAETLHADETPPLKDFEQKNERADHLQEPAKDDSNGEAPIWEHIGELRQRLLKCVAAVVVCFACLMYVGPQRIMDMVTAPVKKEGVQFIYLGLADVLYVQMKVVFLCAVILASPVLLWQLWAFVRPALYPEEKKLAMGWTFLSLFLFVLGVTFGYVAVFSSALSFFVYVGADTALPLLALDRYVSFLIGFVLPFGIIFEMPLACSILAKAGVLHSATLKKGRRFAILLSFVIGALLTPPDVISQIMMALPAVLLFEISIACVKWQERNRARELSL</sequence>
<dbReference type="PANTHER" id="PTHR30371:SF0">
    <property type="entry name" value="SEC-INDEPENDENT PROTEIN TRANSLOCASE PROTEIN TATC, CHLOROPLASTIC-RELATED"/>
    <property type="match status" value="1"/>
</dbReference>
<dbReference type="InterPro" id="IPR002033">
    <property type="entry name" value="TatC"/>
</dbReference>
<keyword evidence="3 5" id="KW-1133">Transmembrane helix</keyword>
<dbReference type="EMBL" id="FMYW01000008">
    <property type="protein sequence ID" value="SDC46565.1"/>
    <property type="molecule type" value="Genomic_DNA"/>
</dbReference>
<feature type="transmembrane region" description="Helical" evidence="5">
    <location>
        <begin position="200"/>
        <end position="225"/>
    </location>
</feature>
<dbReference type="HAMAP" id="MF_00902">
    <property type="entry name" value="TatC"/>
    <property type="match status" value="1"/>
</dbReference>
<dbReference type="PRINTS" id="PR01840">
    <property type="entry name" value="TATCFAMILY"/>
</dbReference>
<keyword evidence="5" id="KW-0813">Transport</keyword>
<dbReference type="GO" id="GO:0009977">
    <property type="term" value="F:proton motive force dependent protein transmembrane transporter activity"/>
    <property type="evidence" value="ECO:0007669"/>
    <property type="project" value="TreeGrafter"/>
</dbReference>
<keyword evidence="4 5" id="KW-0472">Membrane</keyword>
<keyword evidence="5" id="KW-1003">Cell membrane</keyword>
<feature type="transmembrane region" description="Helical" evidence="5">
    <location>
        <begin position="259"/>
        <end position="279"/>
    </location>
</feature>
<dbReference type="GO" id="GO:0065002">
    <property type="term" value="P:intracellular protein transmembrane transport"/>
    <property type="evidence" value="ECO:0007669"/>
    <property type="project" value="TreeGrafter"/>
</dbReference>
<organism evidence="7 8">
    <name type="scientific">Succiniclasticum ruminis</name>
    <dbReference type="NCBI Taxonomy" id="40841"/>
    <lineage>
        <taxon>Bacteria</taxon>
        <taxon>Bacillati</taxon>
        <taxon>Bacillota</taxon>
        <taxon>Negativicutes</taxon>
        <taxon>Acidaminococcales</taxon>
        <taxon>Acidaminococcaceae</taxon>
        <taxon>Succiniclasticum</taxon>
    </lineage>
</organism>
<protein>
    <recommendedName>
        <fullName evidence="5">Sec-independent protein translocase protein TatC</fullName>
    </recommendedName>
</protein>
<comment type="function">
    <text evidence="5">Part of the twin-arginine translocation (Tat) system that transports large folded proteins containing a characteristic twin-arginine motif in their signal peptide across membranes.</text>
</comment>
<evidence type="ECO:0000256" key="1">
    <source>
        <dbReference type="ARBA" id="ARBA00004141"/>
    </source>
</evidence>
<feature type="transmembrane region" description="Helical" evidence="5">
    <location>
        <begin position="120"/>
        <end position="141"/>
    </location>
</feature>
<feature type="transmembrane region" description="Helical" evidence="5">
    <location>
        <begin position="161"/>
        <end position="188"/>
    </location>
</feature>
<dbReference type="AlphaFoldDB" id="A0A1G6LUY5"/>
<evidence type="ECO:0000256" key="3">
    <source>
        <dbReference type="ARBA" id="ARBA00022989"/>
    </source>
</evidence>
<keyword evidence="8" id="KW-1185">Reference proteome</keyword>
<evidence type="ECO:0000313" key="8">
    <source>
        <dbReference type="Proteomes" id="UP000198943"/>
    </source>
</evidence>
<dbReference type="PANTHER" id="PTHR30371">
    <property type="entry name" value="SEC-INDEPENDENT PROTEIN TRANSLOCASE PROTEIN TATC"/>
    <property type="match status" value="1"/>
</dbReference>
<keyword evidence="5" id="KW-0653">Protein transport</keyword>
<keyword evidence="2 5" id="KW-0812">Transmembrane</keyword>
<comment type="similarity">
    <text evidence="5">Belongs to the TatC family.</text>
</comment>
<keyword evidence="5" id="KW-0811">Translocation</keyword>
<comment type="subcellular location">
    <subcellularLocation>
        <location evidence="5">Cell membrane</location>
        <topology evidence="5">Multi-pass membrane protein</topology>
    </subcellularLocation>
    <subcellularLocation>
        <location evidence="1">Membrane</location>
        <topology evidence="1">Multi-pass membrane protein</topology>
    </subcellularLocation>
</comment>
<proteinExistence type="inferred from homology"/>
<feature type="transmembrane region" description="Helical" evidence="5">
    <location>
        <begin position="237"/>
        <end position="253"/>
    </location>
</feature>
<feature type="transmembrane region" description="Helical" evidence="5">
    <location>
        <begin position="68"/>
        <end position="86"/>
    </location>
</feature>
<accession>A0A1G6LUY5</accession>
<gene>
    <name evidence="5" type="primary">tatC</name>
    <name evidence="7" type="ORF">SAMN04487864_10824</name>
</gene>
<feature type="region of interest" description="Disordered" evidence="6">
    <location>
        <begin position="1"/>
        <end position="54"/>
    </location>
</feature>
<name>A0A1G6LUY5_9FIRM</name>
<comment type="subunit">
    <text evidence="5">Forms a complex with TatA.</text>
</comment>